<dbReference type="SUPFAM" id="SSF81321">
    <property type="entry name" value="Family A G protein-coupled receptor-like"/>
    <property type="match status" value="1"/>
</dbReference>
<keyword evidence="13" id="KW-1185">Reference proteome</keyword>
<keyword evidence="7 9" id="KW-0675">Receptor</keyword>
<evidence type="ECO:0000256" key="1">
    <source>
        <dbReference type="ARBA" id="ARBA00004651"/>
    </source>
</evidence>
<feature type="transmembrane region" description="Helical" evidence="10">
    <location>
        <begin position="104"/>
        <end position="125"/>
    </location>
</feature>
<dbReference type="Pfam" id="PF00001">
    <property type="entry name" value="7tm_1"/>
    <property type="match status" value="1"/>
</dbReference>
<keyword evidence="3 9" id="KW-0812">Transmembrane</keyword>
<feature type="transmembrane region" description="Helical" evidence="10">
    <location>
        <begin position="62"/>
        <end position="84"/>
    </location>
</feature>
<keyword evidence="5 9" id="KW-0297">G-protein coupled receptor</keyword>
<keyword evidence="6 10" id="KW-0472">Membrane</keyword>
<evidence type="ECO:0000256" key="2">
    <source>
        <dbReference type="ARBA" id="ARBA00022475"/>
    </source>
</evidence>
<protein>
    <recommendedName>
        <fullName evidence="11">G-protein coupled receptors family 1 profile domain-containing protein</fullName>
    </recommendedName>
</protein>
<dbReference type="InterPro" id="IPR000276">
    <property type="entry name" value="GPCR_Rhodpsn"/>
</dbReference>
<dbReference type="Gene3D" id="1.20.1070.10">
    <property type="entry name" value="Rhodopsin 7-helix transmembrane proteins"/>
    <property type="match status" value="1"/>
</dbReference>
<comment type="subcellular location">
    <subcellularLocation>
        <location evidence="1">Cell membrane</location>
        <topology evidence="1">Multi-pass membrane protein</topology>
    </subcellularLocation>
</comment>
<evidence type="ECO:0000256" key="7">
    <source>
        <dbReference type="ARBA" id="ARBA00023170"/>
    </source>
</evidence>
<dbReference type="SMART" id="SM01381">
    <property type="entry name" value="7TM_GPCR_Srsx"/>
    <property type="match status" value="1"/>
</dbReference>
<keyword evidence="4 10" id="KW-1133">Transmembrane helix</keyword>
<evidence type="ECO:0000313" key="12">
    <source>
        <dbReference type="EMBL" id="CAH3163675.1"/>
    </source>
</evidence>
<keyword evidence="8 9" id="KW-0807">Transducer</keyword>
<dbReference type="Proteomes" id="UP001159427">
    <property type="component" value="Unassembled WGS sequence"/>
</dbReference>
<dbReference type="InterPro" id="IPR017452">
    <property type="entry name" value="GPCR_Rhodpsn_7TM"/>
</dbReference>
<feature type="transmembrane region" description="Helical" evidence="10">
    <location>
        <begin position="29"/>
        <end position="50"/>
    </location>
</feature>
<comment type="similarity">
    <text evidence="9">Belongs to the G-protein coupled receptor 1 family.</text>
</comment>
<feature type="transmembrane region" description="Helical" evidence="10">
    <location>
        <begin position="174"/>
        <end position="199"/>
    </location>
</feature>
<dbReference type="PRINTS" id="PR00237">
    <property type="entry name" value="GPCRRHODOPSN"/>
</dbReference>
<evidence type="ECO:0000256" key="9">
    <source>
        <dbReference type="RuleBase" id="RU000688"/>
    </source>
</evidence>
<comment type="caution">
    <text evidence="12">The sequence shown here is derived from an EMBL/GenBank/DDBJ whole genome shotgun (WGS) entry which is preliminary data.</text>
</comment>
<dbReference type="EMBL" id="CALNXI010001293">
    <property type="protein sequence ID" value="CAH3163675.1"/>
    <property type="molecule type" value="Genomic_DNA"/>
</dbReference>
<feature type="domain" description="G-protein coupled receptors family 1 profile" evidence="11">
    <location>
        <begin position="45"/>
        <end position="284"/>
    </location>
</feature>
<organism evidence="12 13">
    <name type="scientific">Porites evermanni</name>
    <dbReference type="NCBI Taxonomy" id="104178"/>
    <lineage>
        <taxon>Eukaryota</taxon>
        <taxon>Metazoa</taxon>
        <taxon>Cnidaria</taxon>
        <taxon>Anthozoa</taxon>
        <taxon>Hexacorallia</taxon>
        <taxon>Scleractinia</taxon>
        <taxon>Fungiina</taxon>
        <taxon>Poritidae</taxon>
        <taxon>Porites</taxon>
    </lineage>
</organism>
<gene>
    <name evidence="12" type="ORF">PEVE_00004660</name>
</gene>
<evidence type="ECO:0000256" key="10">
    <source>
        <dbReference type="SAM" id="Phobius"/>
    </source>
</evidence>
<feature type="transmembrane region" description="Helical" evidence="10">
    <location>
        <begin position="232"/>
        <end position="252"/>
    </location>
</feature>
<dbReference type="PANTHER" id="PTHR24247:SF202">
    <property type="entry name" value="5-HYDROXYTRYPTAMINE RECEPTOR 1"/>
    <property type="match status" value="1"/>
</dbReference>
<reference evidence="12 13" key="1">
    <citation type="submission" date="2022-05" db="EMBL/GenBank/DDBJ databases">
        <authorList>
            <consortium name="Genoscope - CEA"/>
            <person name="William W."/>
        </authorList>
    </citation>
    <scope>NUCLEOTIDE SEQUENCE [LARGE SCALE GENOMIC DNA]</scope>
</reference>
<evidence type="ECO:0000259" key="11">
    <source>
        <dbReference type="PROSITE" id="PS50262"/>
    </source>
</evidence>
<name>A0ABN8QGP6_9CNID</name>
<evidence type="ECO:0000256" key="4">
    <source>
        <dbReference type="ARBA" id="ARBA00022989"/>
    </source>
</evidence>
<proteinExistence type="inferred from homology"/>
<dbReference type="PANTHER" id="PTHR24247">
    <property type="entry name" value="5-HYDROXYTRYPTAMINE RECEPTOR"/>
    <property type="match status" value="1"/>
</dbReference>
<evidence type="ECO:0000256" key="6">
    <source>
        <dbReference type="ARBA" id="ARBA00023136"/>
    </source>
</evidence>
<accession>A0ABN8QGP6</accession>
<evidence type="ECO:0000256" key="5">
    <source>
        <dbReference type="ARBA" id="ARBA00023040"/>
    </source>
</evidence>
<dbReference type="PROSITE" id="PS50262">
    <property type="entry name" value="G_PROTEIN_RECEP_F1_2"/>
    <property type="match status" value="1"/>
</dbReference>
<keyword evidence="2" id="KW-1003">Cell membrane</keyword>
<evidence type="ECO:0000313" key="13">
    <source>
        <dbReference type="Proteomes" id="UP001159427"/>
    </source>
</evidence>
<feature type="transmembrane region" description="Helical" evidence="10">
    <location>
        <begin position="146"/>
        <end position="168"/>
    </location>
</feature>
<evidence type="ECO:0000256" key="8">
    <source>
        <dbReference type="ARBA" id="ARBA00023224"/>
    </source>
</evidence>
<sequence length="351" mass="39819">MANSTSTGILNTTVSPTTEKGSFSFTIKLVSTLLLITTIILTLLGNSLVIRAFIVFRKLQNVTNYFVVSLAVTDILVALFSMPVWTVYLLTGPHWLFSTWFHRIWQSMDILCSVASITHLLLISIERYICISSPLTYHSIVTTRKARVAIFVAWLFALVMTILKLLFWGGPTKVYQLTSFVLCFATPVLVMSYAYIMIFRVSRTQAKKMIFKIGEKTKRFCLPKELKAAKTLGVVMGAFVLCWFPFFFLNVYHALCPSCPIDAGAVMVAKGLHYFNSVLNPIIYSLMNKQFKTAFKHLFYLTYSNLSGRGPVMTRLDVDKQLSFTYFSSLKSRSSLQEKSRAEENNLPQRV</sequence>
<dbReference type="CDD" id="cd14967">
    <property type="entry name" value="7tmA_amine_R-like"/>
    <property type="match status" value="1"/>
</dbReference>
<evidence type="ECO:0000256" key="3">
    <source>
        <dbReference type="ARBA" id="ARBA00022692"/>
    </source>
</evidence>
<dbReference type="PROSITE" id="PS00237">
    <property type="entry name" value="G_PROTEIN_RECEP_F1_1"/>
    <property type="match status" value="1"/>
</dbReference>